<feature type="region of interest" description="Disordered" evidence="3">
    <location>
        <begin position="430"/>
        <end position="454"/>
    </location>
</feature>
<dbReference type="PANTHER" id="PTHR10331:SF6">
    <property type="entry name" value="SPINDLE ASSEMBLY ABNORMAL 4"/>
    <property type="match status" value="1"/>
</dbReference>
<name>A0A8S1KAE8_9CILI</name>
<feature type="domain" description="Centromere protein J C-terminal" evidence="4">
    <location>
        <begin position="617"/>
        <end position="649"/>
    </location>
</feature>
<sequence>MQQRQQNDNLNFTRTNEKLIKAIIEEYQHSGQGNYYKSKKEQQISFQQFMQNIMDEYDNQYSDNNQQYDPKNYFQDSYKHMINLDVPYNDLEQGEIIYNNNPIEKQIQYLTNKNQLKIKSKRVPQQKQIRSFNHQEEDYFEKIQEQQQDYNYQIIEDTRPIQRLTNQEFYQIKDDENIEKKQKIVGEYLKKKSNILLPCQRENSNLNQPRKPLVQINDDQKVKQLRQFIDTNLYNKQIESFQNIEEPNEEEYENAKKYFKNQIDLLQNLIDTNKIENQRLKKEKTEINYQFKVLKYEKELLEFNKFSQIQEFEELKKKEYEKITKKQNVLDMIQKTHQNEPNKSLIQEIEGLKKQIENLKEENDKKQQKLFQKKQKYQKYYQDKIQQTKDLEEQNTLNQKKIIQLSQIINEYEQNVEVQELIANQKKKLQQANEQKQKDQKVQENNQKKSQDSPQEIVKPIPLFELIQNKEFQFSIDDINKKLFIEEFEFDHNSFYKDYLKQCNKKEKPVEKQQRSDGKIIKIYKSGKKVVEGMKGFIKEIFPNDYVIVHFPNKDIKQELPNGIKIYYYQKNNSTQTYLPQGISVIYFSNKQLEITFVDGSKQILYHDGTKKYINYKGEEEVFYPDGVKQTIDQDKIKKIEYPNGNIKVVNLNK</sequence>
<dbReference type="InterPro" id="IPR026581">
    <property type="entry name" value="TCP10L/CENPJ"/>
</dbReference>
<gene>
    <name evidence="5" type="ORF">PSON_ATCC_30995.1.T0020501</name>
</gene>
<evidence type="ECO:0000313" key="5">
    <source>
        <dbReference type="EMBL" id="CAD8047598.1"/>
    </source>
</evidence>
<evidence type="ECO:0000313" key="6">
    <source>
        <dbReference type="Proteomes" id="UP000692954"/>
    </source>
</evidence>
<proteinExistence type="inferred from homology"/>
<feature type="compositionally biased region" description="Basic and acidic residues" evidence="3">
    <location>
        <begin position="435"/>
        <end position="451"/>
    </location>
</feature>
<evidence type="ECO:0000256" key="2">
    <source>
        <dbReference type="SAM" id="Coils"/>
    </source>
</evidence>
<keyword evidence="2" id="KW-0175">Coiled coil</keyword>
<protein>
    <recommendedName>
        <fullName evidence="4">Centromere protein J C-terminal domain-containing protein</fullName>
    </recommendedName>
</protein>
<dbReference type="Proteomes" id="UP000692954">
    <property type="component" value="Unassembled WGS sequence"/>
</dbReference>
<dbReference type="AlphaFoldDB" id="A0A8S1KAE8"/>
<dbReference type="OrthoDB" id="10252174at2759"/>
<organism evidence="5 6">
    <name type="scientific">Paramecium sonneborni</name>
    <dbReference type="NCBI Taxonomy" id="65129"/>
    <lineage>
        <taxon>Eukaryota</taxon>
        <taxon>Sar</taxon>
        <taxon>Alveolata</taxon>
        <taxon>Ciliophora</taxon>
        <taxon>Intramacronucleata</taxon>
        <taxon>Oligohymenophorea</taxon>
        <taxon>Peniculida</taxon>
        <taxon>Parameciidae</taxon>
        <taxon>Paramecium</taxon>
    </lineage>
</organism>
<dbReference type="PANTHER" id="PTHR10331">
    <property type="entry name" value="T COMPLEX PROTEIN 10"/>
    <property type="match status" value="1"/>
</dbReference>
<dbReference type="EMBL" id="CAJJDN010000002">
    <property type="protein sequence ID" value="CAD8047598.1"/>
    <property type="molecule type" value="Genomic_DNA"/>
</dbReference>
<comment type="caution">
    <text evidence="5">The sequence shown here is derived from an EMBL/GenBank/DDBJ whole genome shotgun (WGS) entry which is preliminary data.</text>
</comment>
<dbReference type="InterPro" id="IPR009852">
    <property type="entry name" value="CENPJ_C_dom"/>
</dbReference>
<comment type="similarity">
    <text evidence="1">Belongs to the TCP10 family.</text>
</comment>
<evidence type="ECO:0000259" key="4">
    <source>
        <dbReference type="Pfam" id="PF07202"/>
    </source>
</evidence>
<feature type="coiled-coil region" evidence="2">
    <location>
        <begin position="342"/>
        <end position="376"/>
    </location>
</feature>
<dbReference type="Pfam" id="PF07202">
    <property type="entry name" value="Tcp10_C"/>
    <property type="match status" value="1"/>
</dbReference>
<reference evidence="5" key="1">
    <citation type="submission" date="2021-01" db="EMBL/GenBank/DDBJ databases">
        <authorList>
            <consortium name="Genoscope - CEA"/>
            <person name="William W."/>
        </authorList>
    </citation>
    <scope>NUCLEOTIDE SEQUENCE</scope>
</reference>
<accession>A0A8S1KAE8</accession>
<keyword evidence="6" id="KW-1185">Reference proteome</keyword>
<evidence type="ECO:0000256" key="1">
    <source>
        <dbReference type="ARBA" id="ARBA00005627"/>
    </source>
</evidence>
<evidence type="ECO:0000256" key="3">
    <source>
        <dbReference type="SAM" id="MobiDB-lite"/>
    </source>
</evidence>